<dbReference type="AlphaFoldDB" id="A0A9D2HUM9"/>
<reference evidence="1" key="2">
    <citation type="submission" date="2021-04" db="EMBL/GenBank/DDBJ databases">
        <authorList>
            <person name="Gilroy R."/>
        </authorList>
    </citation>
    <scope>NUCLEOTIDE SEQUENCE</scope>
    <source>
        <strain evidence="1">ChiHjej12B11-9795</strain>
    </source>
</reference>
<dbReference type="Pfam" id="PF09719">
    <property type="entry name" value="C_GCAxxG_C_C"/>
    <property type="match status" value="1"/>
</dbReference>
<comment type="caution">
    <text evidence="1">The sequence shown here is derived from an EMBL/GenBank/DDBJ whole genome shotgun (WGS) entry which is preliminary data.</text>
</comment>
<dbReference type="Proteomes" id="UP000823862">
    <property type="component" value="Unassembled WGS sequence"/>
</dbReference>
<sequence>MELNERIDKAVENFMEGFNCSQSVVAAFADMYGFTREQALHMAASFGAGIGRMRLTCGAVCGMFMLAGLEKCAVEGKDRAGKSANYALVQRLAEEFKRRNGSITCLELLQLKKAERSAVPEERTAEYYAKRPCARMIESAARIWVEYLEGKLPEKTEEKQ</sequence>
<dbReference type="NCBIfam" id="TIGR01909">
    <property type="entry name" value="C_GCAxxG_C_C"/>
    <property type="match status" value="1"/>
</dbReference>
<dbReference type="InterPro" id="IPR010181">
    <property type="entry name" value="CGCAxxGCC_motif"/>
</dbReference>
<proteinExistence type="predicted"/>
<protein>
    <submittedName>
        <fullName evidence="1">C-GCAxxG-C-C family protein</fullName>
    </submittedName>
</protein>
<gene>
    <name evidence="1" type="ORF">H9950_05315</name>
</gene>
<accession>A0A9D2HUM9</accession>
<organism evidence="1 2">
    <name type="scientific">Candidatus Bacteroides avicola</name>
    <dbReference type="NCBI Taxonomy" id="2838468"/>
    <lineage>
        <taxon>Bacteria</taxon>
        <taxon>Pseudomonadati</taxon>
        <taxon>Bacteroidota</taxon>
        <taxon>Bacteroidia</taxon>
        <taxon>Bacteroidales</taxon>
        <taxon>Bacteroidaceae</taxon>
        <taxon>Bacteroides</taxon>
    </lineage>
</organism>
<dbReference type="EMBL" id="DWZI01000032">
    <property type="protein sequence ID" value="HJA85599.1"/>
    <property type="molecule type" value="Genomic_DNA"/>
</dbReference>
<reference evidence="1" key="1">
    <citation type="journal article" date="2021" name="PeerJ">
        <title>Extensive microbial diversity within the chicken gut microbiome revealed by metagenomics and culture.</title>
        <authorList>
            <person name="Gilroy R."/>
            <person name="Ravi A."/>
            <person name="Getino M."/>
            <person name="Pursley I."/>
            <person name="Horton D.L."/>
            <person name="Alikhan N.F."/>
            <person name="Baker D."/>
            <person name="Gharbi K."/>
            <person name="Hall N."/>
            <person name="Watson M."/>
            <person name="Adriaenssens E.M."/>
            <person name="Foster-Nyarko E."/>
            <person name="Jarju S."/>
            <person name="Secka A."/>
            <person name="Antonio M."/>
            <person name="Oren A."/>
            <person name="Chaudhuri R.R."/>
            <person name="La Ragione R."/>
            <person name="Hildebrand F."/>
            <person name="Pallen M.J."/>
        </authorList>
    </citation>
    <scope>NUCLEOTIDE SEQUENCE</scope>
    <source>
        <strain evidence="1">ChiHjej12B11-9795</strain>
    </source>
</reference>
<evidence type="ECO:0000313" key="1">
    <source>
        <dbReference type="EMBL" id="HJA85599.1"/>
    </source>
</evidence>
<evidence type="ECO:0000313" key="2">
    <source>
        <dbReference type="Proteomes" id="UP000823862"/>
    </source>
</evidence>
<name>A0A9D2HUM9_9BACE</name>